<keyword evidence="6" id="KW-1185">Reference proteome</keyword>
<keyword evidence="3" id="KW-0472">Membrane</keyword>
<feature type="transmembrane region" description="Helical" evidence="3">
    <location>
        <begin position="399"/>
        <end position="421"/>
    </location>
</feature>
<feature type="transmembrane region" description="Helical" evidence="3">
    <location>
        <begin position="244"/>
        <end position="262"/>
    </location>
</feature>
<dbReference type="Proteomes" id="UP001218218">
    <property type="component" value="Unassembled WGS sequence"/>
</dbReference>
<reference evidence="5" key="1">
    <citation type="submission" date="2023-03" db="EMBL/GenBank/DDBJ databases">
        <title>Massive genome expansion in bonnet fungi (Mycena s.s.) driven by repeated elements and novel gene families across ecological guilds.</title>
        <authorList>
            <consortium name="Lawrence Berkeley National Laboratory"/>
            <person name="Harder C.B."/>
            <person name="Miyauchi S."/>
            <person name="Viragh M."/>
            <person name="Kuo A."/>
            <person name="Thoen E."/>
            <person name="Andreopoulos B."/>
            <person name="Lu D."/>
            <person name="Skrede I."/>
            <person name="Drula E."/>
            <person name="Henrissat B."/>
            <person name="Morin E."/>
            <person name="Kohler A."/>
            <person name="Barry K."/>
            <person name="LaButti K."/>
            <person name="Morin E."/>
            <person name="Salamov A."/>
            <person name="Lipzen A."/>
            <person name="Mereny Z."/>
            <person name="Hegedus B."/>
            <person name="Baldrian P."/>
            <person name="Stursova M."/>
            <person name="Weitz H."/>
            <person name="Taylor A."/>
            <person name="Grigoriev I.V."/>
            <person name="Nagy L.G."/>
            <person name="Martin F."/>
            <person name="Kauserud H."/>
        </authorList>
    </citation>
    <scope>NUCLEOTIDE SEQUENCE</scope>
    <source>
        <strain evidence="5">CBHHK002</strain>
    </source>
</reference>
<dbReference type="AlphaFoldDB" id="A0AAD7AH43"/>
<feature type="transmembrane region" description="Helical" evidence="3">
    <location>
        <begin position="304"/>
        <end position="324"/>
    </location>
</feature>
<dbReference type="InterPro" id="IPR036259">
    <property type="entry name" value="MFS_trans_sf"/>
</dbReference>
<organism evidence="5 6">
    <name type="scientific">Mycena albidolilacea</name>
    <dbReference type="NCBI Taxonomy" id="1033008"/>
    <lineage>
        <taxon>Eukaryota</taxon>
        <taxon>Fungi</taxon>
        <taxon>Dikarya</taxon>
        <taxon>Basidiomycota</taxon>
        <taxon>Agaricomycotina</taxon>
        <taxon>Agaricomycetes</taxon>
        <taxon>Agaricomycetidae</taxon>
        <taxon>Agaricales</taxon>
        <taxon>Marasmiineae</taxon>
        <taxon>Mycenaceae</taxon>
        <taxon>Mycena</taxon>
    </lineage>
</organism>
<evidence type="ECO:0000256" key="2">
    <source>
        <dbReference type="ARBA" id="ARBA00006727"/>
    </source>
</evidence>
<dbReference type="Gene3D" id="1.20.1250.20">
    <property type="entry name" value="MFS general substrate transporter like domains"/>
    <property type="match status" value="2"/>
</dbReference>
<feature type="transmembrane region" description="Helical" evidence="3">
    <location>
        <begin position="200"/>
        <end position="220"/>
    </location>
</feature>
<sequence>MSEIQTMEGLDKDIHSAEDLTGTKKTLFADEISYPDGGLRAWLIVLGAFFSTFSTFGYVNSWGVFQTYYQITLLKDSSSSAISWIGSVQIALTFGVAVWMGRLFDNGWFALPAACASVALVALTVLTGQCTEFWHFLLCQGFAIGIASGVIFGPTLAIVSHWFKRRRSTALGIVAAGSSVGGLIIPILVQRLIPQIGFPWTTRVLALLLLFTTGILNVCLKRRLPPVKTTGGIFNWKAFQSRPFTLYTLAVFVCFFGLYTLLTYIDVSATNAGIAPSFDVYLLAIANASSGVGRIMTGLLADRIGCMSVMIPGTLLAAVVTYAWPFATSLRSLIAVSIIYGFSSGIFVGLQAVPLIHMGDMSDVGRRTGTLFSILAISALAGPPISGAIASATGNYKAVGYYAGSAMLVAIGILIYVRYLMTGKWFGGKF</sequence>
<feature type="transmembrane region" description="Helical" evidence="3">
    <location>
        <begin position="133"/>
        <end position="158"/>
    </location>
</feature>
<dbReference type="InterPro" id="IPR020846">
    <property type="entry name" value="MFS_dom"/>
</dbReference>
<evidence type="ECO:0000313" key="5">
    <source>
        <dbReference type="EMBL" id="KAJ7358393.1"/>
    </source>
</evidence>
<proteinExistence type="inferred from homology"/>
<dbReference type="PANTHER" id="PTHR11360:SF234">
    <property type="entry name" value="MFS-TYPE TRANSPORTER DBAD-RELATED"/>
    <property type="match status" value="1"/>
</dbReference>
<feature type="transmembrane region" description="Helical" evidence="3">
    <location>
        <begin position="371"/>
        <end position="393"/>
    </location>
</feature>
<dbReference type="InterPro" id="IPR011701">
    <property type="entry name" value="MFS"/>
</dbReference>
<keyword evidence="3" id="KW-0812">Transmembrane</keyword>
<keyword evidence="3" id="KW-1133">Transmembrane helix</keyword>
<evidence type="ECO:0000256" key="3">
    <source>
        <dbReference type="SAM" id="Phobius"/>
    </source>
</evidence>
<feature type="transmembrane region" description="Helical" evidence="3">
    <location>
        <begin position="108"/>
        <end position="127"/>
    </location>
</feature>
<feature type="transmembrane region" description="Helical" evidence="3">
    <location>
        <begin position="41"/>
        <end position="61"/>
    </location>
</feature>
<dbReference type="PANTHER" id="PTHR11360">
    <property type="entry name" value="MONOCARBOXYLATE TRANSPORTER"/>
    <property type="match status" value="1"/>
</dbReference>
<feature type="transmembrane region" description="Helical" evidence="3">
    <location>
        <begin position="170"/>
        <end position="188"/>
    </location>
</feature>
<feature type="domain" description="Major facilitator superfamily (MFS) profile" evidence="4">
    <location>
        <begin position="243"/>
        <end position="430"/>
    </location>
</feature>
<comment type="subcellular location">
    <subcellularLocation>
        <location evidence="1">Membrane</location>
        <topology evidence="1">Multi-pass membrane protein</topology>
    </subcellularLocation>
</comment>
<dbReference type="EMBL" id="JARIHO010000007">
    <property type="protein sequence ID" value="KAJ7358393.1"/>
    <property type="molecule type" value="Genomic_DNA"/>
</dbReference>
<evidence type="ECO:0000313" key="6">
    <source>
        <dbReference type="Proteomes" id="UP001218218"/>
    </source>
</evidence>
<comment type="caution">
    <text evidence="5">The sequence shown here is derived from an EMBL/GenBank/DDBJ whole genome shotgun (WGS) entry which is preliminary data.</text>
</comment>
<dbReference type="InterPro" id="IPR050327">
    <property type="entry name" value="Proton-linked_MCT"/>
</dbReference>
<gene>
    <name evidence="5" type="ORF">DFH08DRAFT_848376</name>
</gene>
<dbReference type="Pfam" id="PF07690">
    <property type="entry name" value="MFS_1"/>
    <property type="match status" value="1"/>
</dbReference>
<name>A0AAD7AH43_9AGAR</name>
<dbReference type="GO" id="GO:0016020">
    <property type="term" value="C:membrane"/>
    <property type="evidence" value="ECO:0007669"/>
    <property type="project" value="UniProtKB-SubCell"/>
</dbReference>
<dbReference type="PROSITE" id="PS50850">
    <property type="entry name" value="MFS"/>
    <property type="match status" value="1"/>
</dbReference>
<comment type="similarity">
    <text evidence="2">Belongs to the major facilitator superfamily. Monocarboxylate porter (TC 2.A.1.13) family.</text>
</comment>
<feature type="transmembrane region" description="Helical" evidence="3">
    <location>
        <begin position="330"/>
        <end position="350"/>
    </location>
</feature>
<dbReference type="GO" id="GO:0022857">
    <property type="term" value="F:transmembrane transporter activity"/>
    <property type="evidence" value="ECO:0007669"/>
    <property type="project" value="InterPro"/>
</dbReference>
<feature type="transmembrane region" description="Helical" evidence="3">
    <location>
        <begin position="81"/>
        <end position="101"/>
    </location>
</feature>
<dbReference type="SUPFAM" id="SSF103473">
    <property type="entry name" value="MFS general substrate transporter"/>
    <property type="match status" value="1"/>
</dbReference>
<evidence type="ECO:0000259" key="4">
    <source>
        <dbReference type="PROSITE" id="PS50850"/>
    </source>
</evidence>
<accession>A0AAD7AH43</accession>
<protein>
    <submittedName>
        <fullName evidence="5">Major facilitator superfamily domain-containing protein</fullName>
    </submittedName>
</protein>
<evidence type="ECO:0000256" key="1">
    <source>
        <dbReference type="ARBA" id="ARBA00004141"/>
    </source>
</evidence>